<dbReference type="PANTHER" id="PTHR35271:SF1">
    <property type="entry name" value="ABC TRANSPORTER, SUBSTRATE-BINDING LIPOPROTEIN"/>
    <property type="match status" value="1"/>
</dbReference>
<dbReference type="HOGENOM" id="CLU_058196_4_2_7"/>
<sequence>MKRTLFLTLFSFLVLLGKSWAFEILVIQSGEALPYELTRRAFTERLQLCLPTQGIKAIAENSIQSHTMTKGGNRSTVLQIIEEQHPDLVVAIGKKALQMAALGSSPVVYLLVPNAQSILPVGHQATGVTLEHDGGSEFSAILKILPNLKKVGVVYDPKRTETLILRTVAARPDLTFILRPIKTSKEVAAQLETLKNKIDLLWMVPDITAVSPQTEQSYYSFSLEQQIPLFSFSTRHLSHGATLATVIDWKEIGEKGAELALQILAGVPVADVHPVQPDNVQIKINTTTAQKINLHYIPSPR</sequence>
<dbReference type="KEGG" id="dsf:UWK_02379"/>
<dbReference type="Gene3D" id="3.40.50.2300">
    <property type="match status" value="2"/>
</dbReference>
<dbReference type="Pfam" id="PF04392">
    <property type="entry name" value="ABC_sub_bind"/>
    <property type="match status" value="1"/>
</dbReference>
<dbReference type="EMBL" id="CP003985">
    <property type="protein sequence ID" value="AGF78919.1"/>
    <property type="molecule type" value="Genomic_DNA"/>
</dbReference>
<gene>
    <name evidence="1" type="ordered locus">UWK_02379</name>
</gene>
<dbReference type="AlphaFoldDB" id="M1NH27"/>
<dbReference type="eggNOG" id="COG2984">
    <property type="taxonomic scope" value="Bacteria"/>
</dbReference>
<evidence type="ECO:0000313" key="2">
    <source>
        <dbReference type="Proteomes" id="UP000011721"/>
    </source>
</evidence>
<dbReference type="InterPro" id="IPR007487">
    <property type="entry name" value="ABC_transpt-TYRBP-like"/>
</dbReference>
<keyword evidence="2" id="KW-1185">Reference proteome</keyword>
<dbReference type="OrthoDB" id="9776955at2"/>
<protein>
    <submittedName>
        <fullName evidence="1">ABC-type uncharacterized transport system, periplasmic component</fullName>
    </submittedName>
</protein>
<accession>M1NH27</accession>
<evidence type="ECO:0000313" key="1">
    <source>
        <dbReference type="EMBL" id="AGF78919.1"/>
    </source>
</evidence>
<organism evidence="1 2">
    <name type="scientific">Desulfocapsa sulfexigens (strain DSM 10523 / SB164P1)</name>
    <dbReference type="NCBI Taxonomy" id="1167006"/>
    <lineage>
        <taxon>Bacteria</taxon>
        <taxon>Pseudomonadati</taxon>
        <taxon>Thermodesulfobacteriota</taxon>
        <taxon>Desulfobulbia</taxon>
        <taxon>Desulfobulbales</taxon>
        <taxon>Desulfocapsaceae</taxon>
        <taxon>Desulfocapsa</taxon>
    </lineage>
</organism>
<dbReference type="Proteomes" id="UP000011721">
    <property type="component" value="Chromosome"/>
</dbReference>
<proteinExistence type="predicted"/>
<dbReference type="RefSeq" id="WP_015404607.1">
    <property type="nucleotide sequence ID" value="NC_020304.1"/>
</dbReference>
<dbReference type="STRING" id="1167006.UWK_02379"/>
<reference evidence="2" key="1">
    <citation type="journal article" date="2013" name="Stand. Genomic Sci.">
        <title>Complete genome sequence of Desulfocapsa sulfexigens, a marine deltaproteobacterium specialized in disproportionating inorganic sulfur compounds.</title>
        <authorList>
            <person name="Finster K.W."/>
            <person name="Kjeldsen K.U."/>
            <person name="Kube M."/>
            <person name="Reinhardt R."/>
            <person name="Mussmann M."/>
            <person name="Amann R."/>
            <person name="Schreiber L."/>
        </authorList>
    </citation>
    <scope>NUCLEOTIDE SEQUENCE [LARGE SCALE GENOMIC DNA]</scope>
    <source>
        <strain evidence="2">DSM 10523 / SB164P1</strain>
    </source>
</reference>
<dbReference type="PANTHER" id="PTHR35271">
    <property type="entry name" value="ABC TRANSPORTER, SUBSTRATE-BINDING LIPOPROTEIN-RELATED"/>
    <property type="match status" value="1"/>
</dbReference>
<name>M1NH27_DESSD</name>